<dbReference type="VEuPathDB" id="TriTrypDB:TvY486_0603460"/>
<feature type="compositionally biased region" description="Polar residues" evidence="2">
    <location>
        <begin position="400"/>
        <end position="418"/>
    </location>
</feature>
<gene>
    <name evidence="3" type="ORF">TVY486_0603460</name>
</gene>
<feature type="compositionally biased region" description="Polar residues" evidence="2">
    <location>
        <begin position="292"/>
        <end position="316"/>
    </location>
</feature>
<dbReference type="EMBL" id="HE573022">
    <property type="protein sequence ID" value="CCC48555.1"/>
    <property type="molecule type" value="Genomic_DNA"/>
</dbReference>
<feature type="compositionally biased region" description="Polar residues" evidence="2">
    <location>
        <begin position="153"/>
        <end position="183"/>
    </location>
</feature>
<feature type="region of interest" description="Disordered" evidence="2">
    <location>
        <begin position="292"/>
        <end position="338"/>
    </location>
</feature>
<accession>G0TX65</accession>
<evidence type="ECO:0000256" key="2">
    <source>
        <dbReference type="SAM" id="MobiDB-lite"/>
    </source>
</evidence>
<feature type="coiled-coil region" evidence="1">
    <location>
        <begin position="339"/>
        <end position="387"/>
    </location>
</feature>
<feature type="region of interest" description="Disordered" evidence="2">
    <location>
        <begin position="392"/>
        <end position="427"/>
    </location>
</feature>
<proteinExistence type="predicted"/>
<dbReference type="AlphaFoldDB" id="G0TX65"/>
<keyword evidence="1" id="KW-0175">Coiled coil</keyword>
<evidence type="ECO:0000256" key="1">
    <source>
        <dbReference type="SAM" id="Coils"/>
    </source>
</evidence>
<feature type="compositionally biased region" description="Polar residues" evidence="2">
    <location>
        <begin position="113"/>
        <end position="131"/>
    </location>
</feature>
<sequence length="652" mass="72679">MSDHIVFARPQVISEERMNAAREKQMKQRALREALDKQIEQSRKLRLAPGDARLKTLSKREAIEQRYTFDFEDGRGRFVKQTDDVNDSVNRPTVVPLMDNRKAARGGSPPPRSTYQTNSLPPNFSMNTSEGNPLAPRTEYNTNSLPTGFVLGNSKTSGTPSRITAQRVQDSPTSLSPQGNHPPNGSLGEVENISNCVVRNFHFDDVKGQTPRRAQKSKSPPAVAQRAAMSSDKGQSNGSGRRGSSRSPRRPNGLLPPLEPVDGTPGKRTVDVPSSSIKPVELTIQELDVTSRQGCANPRSTKSKSMMGQGTRSGEAQSRPLPCPMHQRSSHSRVAESKMERLQKELVTRDLQMAKMREKEKNWEEQVKQLKNELKNAKKKERDLTKLMKGECRRAETAPDQPTVSPPVLNTPSVTSKRTLGPLGGAAQGKKFDFNKSRIFSHSSFRPISAPSEAVGPSYAGEITTVSPPLQDSFKCASLLTRQTVFGLREQHARRPVPIEYEHLLQFAEEEIITQQQADALWRLFTNVESPLTLLRRHPQGMRSTAESSSVHRNSSSDEEGAARVNELRPMKEKCEVDKATPERLKEKAVQLKAEDDNLGDAECMREMGEVGFKAHNDVYEEKSSPDSDTYETFAELHLQECLSQEESETFE</sequence>
<feature type="region of interest" description="Disordered" evidence="2">
    <location>
        <begin position="536"/>
        <end position="568"/>
    </location>
</feature>
<feature type="compositionally biased region" description="Polar residues" evidence="2">
    <location>
        <begin position="542"/>
        <end position="554"/>
    </location>
</feature>
<feature type="region of interest" description="Disordered" evidence="2">
    <location>
        <begin position="204"/>
        <end position="277"/>
    </location>
</feature>
<protein>
    <submittedName>
        <fullName evidence="3">Uncharacterized protein</fullName>
    </submittedName>
</protein>
<feature type="region of interest" description="Disordered" evidence="2">
    <location>
        <begin position="87"/>
        <end position="190"/>
    </location>
</feature>
<organism evidence="3">
    <name type="scientific">Trypanosoma vivax (strain Y486)</name>
    <dbReference type="NCBI Taxonomy" id="1055687"/>
    <lineage>
        <taxon>Eukaryota</taxon>
        <taxon>Discoba</taxon>
        <taxon>Euglenozoa</taxon>
        <taxon>Kinetoplastea</taxon>
        <taxon>Metakinetoplastina</taxon>
        <taxon>Trypanosomatida</taxon>
        <taxon>Trypanosomatidae</taxon>
        <taxon>Trypanosoma</taxon>
        <taxon>Duttonella</taxon>
    </lineage>
</organism>
<name>G0TX65_TRYVY</name>
<reference evidence="3" key="1">
    <citation type="journal article" date="2012" name="Proc. Natl. Acad. Sci. U.S.A.">
        <title>Antigenic diversity is generated by distinct evolutionary mechanisms in African trypanosome species.</title>
        <authorList>
            <person name="Jackson A.P."/>
            <person name="Berry A."/>
            <person name="Aslett M."/>
            <person name="Allison H.C."/>
            <person name="Burton P."/>
            <person name="Vavrova-Anderson J."/>
            <person name="Brown R."/>
            <person name="Browne H."/>
            <person name="Corton N."/>
            <person name="Hauser H."/>
            <person name="Gamble J."/>
            <person name="Gilderthorp R."/>
            <person name="Marcello L."/>
            <person name="McQuillan J."/>
            <person name="Otto T.D."/>
            <person name="Quail M.A."/>
            <person name="Sanders M.J."/>
            <person name="van Tonder A."/>
            <person name="Ginger M.L."/>
            <person name="Field M.C."/>
            <person name="Barry J.D."/>
            <person name="Hertz-Fowler C."/>
            <person name="Berriman M."/>
        </authorList>
    </citation>
    <scope>NUCLEOTIDE SEQUENCE</scope>
    <source>
        <strain evidence="3">Y486</strain>
    </source>
</reference>
<evidence type="ECO:0000313" key="3">
    <source>
        <dbReference type="EMBL" id="CCC48555.1"/>
    </source>
</evidence>